<dbReference type="InterPro" id="IPR014001">
    <property type="entry name" value="Helicase_ATP-bd"/>
</dbReference>
<dbReference type="SUPFAM" id="SSF52540">
    <property type="entry name" value="P-loop containing nucleoside triphosphate hydrolases"/>
    <property type="match status" value="1"/>
</dbReference>
<comment type="function">
    <text evidence="8">RNA helicase.</text>
</comment>
<evidence type="ECO:0000256" key="2">
    <source>
        <dbReference type="ARBA" id="ARBA00022801"/>
    </source>
</evidence>
<evidence type="ECO:0000256" key="8">
    <source>
        <dbReference type="RuleBase" id="RU365068"/>
    </source>
</evidence>
<dbReference type="CDD" id="cd00268">
    <property type="entry name" value="DEADc"/>
    <property type="match status" value="1"/>
</dbReference>
<evidence type="ECO:0000256" key="9">
    <source>
        <dbReference type="SAM" id="Coils"/>
    </source>
</evidence>
<name>A0AAD2DC99_EUPCR</name>
<keyword evidence="4 7" id="KW-0067">ATP-binding</keyword>
<reference evidence="14" key="1">
    <citation type="submission" date="2023-07" db="EMBL/GenBank/DDBJ databases">
        <authorList>
            <consortium name="AG Swart"/>
            <person name="Singh M."/>
            <person name="Singh A."/>
            <person name="Seah K."/>
            <person name="Emmerich C."/>
        </authorList>
    </citation>
    <scope>NUCLEOTIDE SEQUENCE</scope>
    <source>
        <strain evidence="14">DP1</strain>
    </source>
</reference>
<evidence type="ECO:0000313" key="14">
    <source>
        <dbReference type="EMBL" id="CAI2387485.1"/>
    </source>
</evidence>
<dbReference type="SMART" id="SM00487">
    <property type="entry name" value="DEXDc"/>
    <property type="match status" value="1"/>
</dbReference>
<feature type="coiled-coil region" evidence="9">
    <location>
        <begin position="636"/>
        <end position="667"/>
    </location>
</feature>
<feature type="domain" description="Helicase ATP-binding" evidence="11">
    <location>
        <begin position="41"/>
        <end position="366"/>
    </location>
</feature>
<comment type="catalytic activity">
    <reaction evidence="8">
        <text>ATP + H2O = ADP + phosphate + H(+)</text>
        <dbReference type="Rhea" id="RHEA:13065"/>
        <dbReference type="ChEBI" id="CHEBI:15377"/>
        <dbReference type="ChEBI" id="CHEBI:15378"/>
        <dbReference type="ChEBI" id="CHEBI:30616"/>
        <dbReference type="ChEBI" id="CHEBI:43474"/>
        <dbReference type="ChEBI" id="CHEBI:456216"/>
        <dbReference type="EC" id="3.6.4.13"/>
    </reaction>
</comment>
<keyword evidence="5 8" id="KW-0694">RNA-binding</keyword>
<dbReference type="InterPro" id="IPR001650">
    <property type="entry name" value="Helicase_C-like"/>
</dbReference>
<dbReference type="InterPro" id="IPR000629">
    <property type="entry name" value="RNA-helicase_DEAD-box_CS"/>
</dbReference>
<evidence type="ECO:0000256" key="5">
    <source>
        <dbReference type="ARBA" id="ARBA00022884"/>
    </source>
</evidence>
<evidence type="ECO:0000256" key="1">
    <source>
        <dbReference type="ARBA" id="ARBA00022741"/>
    </source>
</evidence>
<dbReference type="Pfam" id="PF00270">
    <property type="entry name" value="DEAD"/>
    <property type="match status" value="1"/>
</dbReference>
<evidence type="ECO:0000256" key="10">
    <source>
        <dbReference type="SAM" id="MobiDB-lite"/>
    </source>
</evidence>
<evidence type="ECO:0000259" key="12">
    <source>
        <dbReference type="PROSITE" id="PS51194"/>
    </source>
</evidence>
<comment type="similarity">
    <text evidence="7">Belongs to the DEAD box helicase family.</text>
</comment>
<feature type="domain" description="DEAD-box RNA helicase Q" evidence="13">
    <location>
        <begin position="10"/>
        <end position="38"/>
    </location>
</feature>
<dbReference type="AlphaFoldDB" id="A0AAD2DC99"/>
<comment type="domain">
    <text evidence="8">The Q motif is unique to and characteristic of the DEAD box family of RNA helicases and controls ATP binding and hydrolysis.</text>
</comment>
<sequence>MSSESEDNTYEWSEFDLNPVLFESLEKAGFENPTEVQAQSLKHVKFHSDLIISARTGEGKTLCFLLPILNNLIDKFQKQLEKNGLTLDSDVSKVKDIQKEIFNETRALILTPTRELAIQIKEHLHKIIPDDYKKFLTSCELIGGMSLQKQERKLGYRPTILIGTPGRVWELIDDSNNEYLTSSLPKNLEVLVLDEADRMVEIGHFKEMNFILDFIYIKREELELRKNETEEEKEAKQTVMKSSDILNIKSKFKMGKNLETSQNSAEIQAMIDQAEDLGEELGEFDEEELVIDDEQLNNIEEEMTNGKKKKKSNHKEMRVGKKEKKGAKSEKFVQKSQGIQTIVCSATLTLDAKGRIRPTKKGKKNKRLEDFDALEEICKKLRFKQKKPKVINLTNETKMPSRLVEKYHRCTNDDKDLYTYYFLQNHMGESTIIFVNSITCIKRLSSMMNILQITHRCLHSKMQQRARLKHLDRFKRDVEQLKVYEEEQKKDKTAVLVCTDVAARGLDIPNVDNVIHYQMPMNAEVYVHRSGRTARMGSKGLTFSLFAPEDEKKFKLIYTVLKGKESLVNFDKYITPLKINLVELERYKEFVNTAKDLEKAMFDKKKNSIRANWLLKVSEETGIPITDDLKKEVAGLAEMENLKTRREQKLEEEQNIKKKRVKKEEDKKIGVLKKNFHNMKQYKNLAHVSSKSSFLNPTNVKYLNEALFGNGKLNNHLLNKTILKIRKRQRKGRRGRSKGEMERGRGHLPKNNKYFNISSC</sequence>
<dbReference type="GO" id="GO:0003723">
    <property type="term" value="F:RNA binding"/>
    <property type="evidence" value="ECO:0007669"/>
    <property type="project" value="UniProtKB-UniRule"/>
</dbReference>
<gene>
    <name evidence="14" type="ORF">ECRASSUSDP1_LOCUS29118</name>
</gene>
<dbReference type="InterPro" id="IPR044742">
    <property type="entry name" value="DEAD/DEAH_RhlB"/>
</dbReference>
<evidence type="ECO:0000313" key="15">
    <source>
        <dbReference type="Proteomes" id="UP001295684"/>
    </source>
</evidence>
<dbReference type="PANTHER" id="PTHR24031">
    <property type="entry name" value="RNA HELICASE"/>
    <property type="match status" value="1"/>
</dbReference>
<proteinExistence type="inferred from homology"/>
<evidence type="ECO:0000256" key="6">
    <source>
        <dbReference type="PROSITE-ProRule" id="PRU00552"/>
    </source>
</evidence>
<organism evidence="14 15">
    <name type="scientific">Euplotes crassus</name>
    <dbReference type="NCBI Taxonomy" id="5936"/>
    <lineage>
        <taxon>Eukaryota</taxon>
        <taxon>Sar</taxon>
        <taxon>Alveolata</taxon>
        <taxon>Ciliophora</taxon>
        <taxon>Intramacronucleata</taxon>
        <taxon>Spirotrichea</taxon>
        <taxon>Hypotrichia</taxon>
        <taxon>Euplotida</taxon>
        <taxon>Euplotidae</taxon>
        <taxon>Moneuplotes</taxon>
    </lineage>
</organism>
<dbReference type="SMART" id="SM00490">
    <property type="entry name" value="HELICc"/>
    <property type="match status" value="1"/>
</dbReference>
<dbReference type="InterPro" id="IPR014014">
    <property type="entry name" value="RNA_helicase_DEAD_Q_motif"/>
</dbReference>
<keyword evidence="15" id="KW-1185">Reference proteome</keyword>
<evidence type="ECO:0000259" key="13">
    <source>
        <dbReference type="PROSITE" id="PS51195"/>
    </source>
</evidence>
<feature type="coiled-coil region" evidence="9">
    <location>
        <begin position="212"/>
        <end position="239"/>
    </location>
</feature>
<feature type="compositionally biased region" description="Basic and acidic residues" evidence="10">
    <location>
        <begin position="314"/>
        <end position="330"/>
    </location>
</feature>
<accession>A0AAD2DC99</accession>
<keyword evidence="2 7" id="KW-0378">Hydrolase</keyword>
<dbReference type="PROSITE" id="PS00039">
    <property type="entry name" value="DEAD_ATP_HELICASE"/>
    <property type="match status" value="1"/>
</dbReference>
<feature type="domain" description="Helicase C-terminal" evidence="12">
    <location>
        <begin position="402"/>
        <end position="578"/>
    </location>
</feature>
<dbReference type="EMBL" id="CAMPGE010029991">
    <property type="protein sequence ID" value="CAI2387485.1"/>
    <property type="molecule type" value="Genomic_DNA"/>
</dbReference>
<dbReference type="Proteomes" id="UP001295684">
    <property type="component" value="Unassembled WGS sequence"/>
</dbReference>
<comment type="caution">
    <text evidence="14">The sequence shown here is derived from an EMBL/GenBank/DDBJ whole genome shotgun (WGS) entry which is preliminary data.</text>
</comment>
<feature type="region of interest" description="Disordered" evidence="10">
    <location>
        <begin position="305"/>
        <end position="330"/>
    </location>
</feature>
<feature type="region of interest" description="Disordered" evidence="10">
    <location>
        <begin position="727"/>
        <end position="760"/>
    </location>
</feature>
<dbReference type="EC" id="3.6.4.13" evidence="8"/>
<keyword evidence="9" id="KW-0175">Coiled coil</keyword>
<feature type="compositionally biased region" description="Basic residues" evidence="10">
    <location>
        <begin position="727"/>
        <end position="736"/>
    </location>
</feature>
<dbReference type="Pfam" id="PF00271">
    <property type="entry name" value="Helicase_C"/>
    <property type="match status" value="1"/>
</dbReference>
<evidence type="ECO:0000256" key="3">
    <source>
        <dbReference type="ARBA" id="ARBA00022806"/>
    </source>
</evidence>
<feature type="short sequence motif" description="Q motif" evidence="6">
    <location>
        <begin position="10"/>
        <end position="38"/>
    </location>
</feature>
<dbReference type="CDD" id="cd18787">
    <property type="entry name" value="SF2_C_DEAD"/>
    <property type="match status" value="1"/>
</dbReference>
<dbReference type="PROSITE" id="PS51192">
    <property type="entry name" value="HELICASE_ATP_BIND_1"/>
    <property type="match status" value="1"/>
</dbReference>
<dbReference type="GO" id="GO:0005524">
    <property type="term" value="F:ATP binding"/>
    <property type="evidence" value="ECO:0007669"/>
    <property type="project" value="UniProtKB-UniRule"/>
</dbReference>
<evidence type="ECO:0000256" key="7">
    <source>
        <dbReference type="RuleBase" id="RU000492"/>
    </source>
</evidence>
<dbReference type="PROSITE" id="PS51195">
    <property type="entry name" value="Q_MOTIF"/>
    <property type="match status" value="1"/>
</dbReference>
<dbReference type="PROSITE" id="PS51194">
    <property type="entry name" value="HELICASE_CTER"/>
    <property type="match status" value="1"/>
</dbReference>
<evidence type="ECO:0000256" key="4">
    <source>
        <dbReference type="ARBA" id="ARBA00022840"/>
    </source>
</evidence>
<dbReference type="InterPro" id="IPR011545">
    <property type="entry name" value="DEAD/DEAH_box_helicase_dom"/>
</dbReference>
<keyword evidence="3 7" id="KW-0347">Helicase</keyword>
<dbReference type="Gene3D" id="3.40.50.300">
    <property type="entry name" value="P-loop containing nucleotide triphosphate hydrolases"/>
    <property type="match status" value="2"/>
</dbReference>
<dbReference type="GO" id="GO:0016787">
    <property type="term" value="F:hydrolase activity"/>
    <property type="evidence" value="ECO:0007669"/>
    <property type="project" value="UniProtKB-KW"/>
</dbReference>
<protein>
    <recommendedName>
        <fullName evidence="8">ATP-dependent RNA helicase</fullName>
        <ecNumber evidence="8">3.6.4.13</ecNumber>
    </recommendedName>
</protein>
<evidence type="ECO:0000259" key="11">
    <source>
        <dbReference type="PROSITE" id="PS51192"/>
    </source>
</evidence>
<keyword evidence="1 7" id="KW-0547">Nucleotide-binding</keyword>
<dbReference type="GO" id="GO:0003724">
    <property type="term" value="F:RNA helicase activity"/>
    <property type="evidence" value="ECO:0007669"/>
    <property type="project" value="UniProtKB-EC"/>
</dbReference>
<dbReference type="InterPro" id="IPR027417">
    <property type="entry name" value="P-loop_NTPase"/>
</dbReference>